<evidence type="ECO:0000313" key="1">
    <source>
        <dbReference type="EMBL" id="SNR96920.1"/>
    </source>
</evidence>
<proteinExistence type="predicted"/>
<evidence type="ECO:0000313" key="2">
    <source>
        <dbReference type="Proteomes" id="UP000198282"/>
    </source>
</evidence>
<organism evidence="1 2">
    <name type="scientific">Streptosporangium subroseum</name>
    <dbReference type="NCBI Taxonomy" id="106412"/>
    <lineage>
        <taxon>Bacteria</taxon>
        <taxon>Bacillati</taxon>
        <taxon>Actinomycetota</taxon>
        <taxon>Actinomycetes</taxon>
        <taxon>Streptosporangiales</taxon>
        <taxon>Streptosporangiaceae</taxon>
        <taxon>Streptosporangium</taxon>
    </lineage>
</organism>
<sequence>MKDVRVDGWNAFGTNRLGLDGPGFPLTINVSASHGVHIVNGTAARTCDLIDVLTPTTQSTAVVLNIDQYSWLDPDGDPLRPREIARQQGIQATAQDITWAQAHGSAPSDLLTMDWSDLNRFFDGSWSHYGADVLDVEGPLSDDVADEVALASRLWSQGSCLLREFPRSRVFYSGHDDCYLHVESVDPTMPTRIFTRLIALFGGSALLDDDTESVMVAEPQFSIAENMLRESTYWVGTILDRDPWRRMTMGFTPTRWRLGSPLSEDISLQLAFDLKSRTWDAR</sequence>
<gene>
    <name evidence="1" type="ORF">SAMN05216276_100240</name>
</gene>
<dbReference type="AlphaFoldDB" id="A0A239AN17"/>
<dbReference type="Proteomes" id="UP000198282">
    <property type="component" value="Unassembled WGS sequence"/>
</dbReference>
<protein>
    <submittedName>
        <fullName evidence="1">Uncharacterized protein</fullName>
    </submittedName>
</protein>
<reference evidence="1 2" key="1">
    <citation type="submission" date="2017-06" db="EMBL/GenBank/DDBJ databases">
        <authorList>
            <person name="Kim H.J."/>
            <person name="Triplett B.A."/>
        </authorList>
    </citation>
    <scope>NUCLEOTIDE SEQUENCE [LARGE SCALE GENOMIC DNA]</scope>
    <source>
        <strain evidence="1 2">CGMCC 4.2132</strain>
    </source>
</reference>
<dbReference type="EMBL" id="FZOD01000002">
    <property type="protein sequence ID" value="SNR96920.1"/>
    <property type="molecule type" value="Genomic_DNA"/>
</dbReference>
<name>A0A239AN17_9ACTN</name>
<dbReference type="OrthoDB" id="4105219at2"/>
<dbReference type="RefSeq" id="WP_089205444.1">
    <property type="nucleotide sequence ID" value="NZ_FZOD01000002.1"/>
</dbReference>
<keyword evidence="2" id="KW-1185">Reference proteome</keyword>
<accession>A0A239AN17</accession>